<dbReference type="SMART" id="SM00448">
    <property type="entry name" value="REC"/>
    <property type="match status" value="1"/>
</dbReference>
<dbReference type="eggNOG" id="COG3279">
    <property type="taxonomic scope" value="Bacteria"/>
</dbReference>
<evidence type="ECO:0000313" key="4">
    <source>
        <dbReference type="Proteomes" id="UP000009319"/>
    </source>
</evidence>
<gene>
    <name evidence="3" type="ORF">BN77_p10128</name>
</gene>
<dbReference type="GO" id="GO:0000160">
    <property type="term" value="P:phosphorelay signal transduction system"/>
    <property type="evidence" value="ECO:0007669"/>
    <property type="project" value="InterPro"/>
</dbReference>
<dbReference type="Pfam" id="PF00072">
    <property type="entry name" value="Response_reg"/>
    <property type="match status" value="1"/>
</dbReference>
<name>K0Q546_9HYPH</name>
<dbReference type="EMBL" id="CANI01000035">
    <property type="protein sequence ID" value="CCM78169.1"/>
    <property type="molecule type" value="Genomic_DNA"/>
</dbReference>
<dbReference type="InterPro" id="IPR011006">
    <property type="entry name" value="CheY-like_superfamily"/>
</dbReference>
<keyword evidence="4" id="KW-1185">Reference proteome</keyword>
<comment type="caution">
    <text evidence="3">The sequence shown here is derived from an EMBL/GenBank/DDBJ whole genome shotgun (WGS) entry which is preliminary data.</text>
</comment>
<keyword evidence="1" id="KW-0597">Phosphoprotein</keyword>
<dbReference type="STRING" id="1211777.BN77_p10128"/>
<organism evidence="3 4">
    <name type="scientific">Rhizobium mesoamericanum STM3625</name>
    <dbReference type="NCBI Taxonomy" id="1211777"/>
    <lineage>
        <taxon>Bacteria</taxon>
        <taxon>Pseudomonadati</taxon>
        <taxon>Pseudomonadota</taxon>
        <taxon>Alphaproteobacteria</taxon>
        <taxon>Hyphomicrobiales</taxon>
        <taxon>Rhizobiaceae</taxon>
        <taxon>Rhizobium/Agrobacterium group</taxon>
        <taxon>Rhizobium</taxon>
    </lineage>
</organism>
<dbReference type="InterPro" id="IPR001789">
    <property type="entry name" value="Sig_transdc_resp-reg_receiver"/>
</dbReference>
<feature type="modified residue" description="4-aspartylphosphate" evidence="1">
    <location>
        <position position="50"/>
    </location>
</feature>
<accession>K0Q546</accession>
<proteinExistence type="predicted"/>
<evidence type="ECO:0000256" key="1">
    <source>
        <dbReference type="PROSITE-ProRule" id="PRU00169"/>
    </source>
</evidence>
<evidence type="ECO:0000259" key="2">
    <source>
        <dbReference type="PROSITE" id="PS50110"/>
    </source>
</evidence>
<dbReference type="HOGENOM" id="CLU_000445_69_11_5"/>
<dbReference type="Gene3D" id="3.40.50.2300">
    <property type="match status" value="1"/>
</dbReference>
<dbReference type="NCBIfam" id="NF009970">
    <property type="entry name" value="PRK13435.1-1"/>
    <property type="match status" value="1"/>
</dbReference>
<reference evidence="3 4" key="1">
    <citation type="journal article" date="2013" name="Genome Announc.">
        <title>Draft Genome Sequence of Rhizobium mesoamericanum STM3625, a Nitrogen-Fixing Symbiont of Mimosa pudica Isolated in French Guiana (South America).</title>
        <authorList>
            <person name="Moulin L."/>
            <person name="Mornico D."/>
            <person name="Melkonian R."/>
            <person name="Klonowska A."/>
        </authorList>
    </citation>
    <scope>NUCLEOTIDE SEQUENCE [LARGE SCALE GENOMIC DNA]</scope>
    <source>
        <strain evidence="3 4">STM3625</strain>
    </source>
</reference>
<evidence type="ECO:0000313" key="3">
    <source>
        <dbReference type="EMBL" id="CCM78169.1"/>
    </source>
</evidence>
<dbReference type="RefSeq" id="WP_007535698.1">
    <property type="nucleotide sequence ID" value="NZ_HF536773.1"/>
</dbReference>
<feature type="domain" description="Response regulatory" evidence="2">
    <location>
        <begin position="2"/>
        <end position="112"/>
    </location>
</feature>
<dbReference type="Proteomes" id="UP000009319">
    <property type="component" value="Unassembled WGS sequence"/>
</dbReference>
<protein>
    <submittedName>
        <fullName evidence="3">Putative two-component response regulator protein</fullName>
    </submittedName>
</protein>
<dbReference type="AlphaFoldDB" id="K0Q546"/>
<dbReference type="PROSITE" id="PS50110">
    <property type="entry name" value="RESPONSE_REGULATORY"/>
    <property type="match status" value="1"/>
</dbReference>
<dbReference type="SUPFAM" id="SSF52172">
    <property type="entry name" value="CheY-like"/>
    <property type="match status" value="1"/>
</dbReference>
<sequence length="126" mass="13903">MNVMIVEDEYYIAMDLQSIVEQAGYCSLEPLATMEQALAYANKADIALVDLRLADGMTGPALGRKLMDRFGVEVIYVTAIPEDLGTGLEGACEVITKPFTAEQISKALAKAARLHRERQDRIRVIQ</sequence>